<dbReference type="Gene3D" id="3.20.20.70">
    <property type="entry name" value="Aldolase class I"/>
    <property type="match status" value="1"/>
</dbReference>
<dbReference type="InterPro" id="IPR004652">
    <property type="entry name" value="DusB-like"/>
</dbReference>
<feature type="binding site" evidence="13">
    <location>
        <position position="80"/>
    </location>
    <ligand>
        <name>FMN</name>
        <dbReference type="ChEBI" id="CHEBI:58210"/>
    </ligand>
</feature>
<dbReference type="Proteomes" id="UP000273044">
    <property type="component" value="Chromosome"/>
</dbReference>
<evidence type="ECO:0000256" key="8">
    <source>
        <dbReference type="ARBA" id="ARBA00023002"/>
    </source>
</evidence>
<keyword evidence="7" id="KW-0694">RNA-binding</keyword>
<feature type="binding site" evidence="13">
    <location>
        <position position="153"/>
    </location>
    <ligand>
        <name>FMN</name>
        <dbReference type="ChEBI" id="CHEBI:58210"/>
    </ligand>
</feature>
<keyword evidence="8 11" id="KW-0560">Oxidoreductase</keyword>
<dbReference type="InterPro" id="IPR035587">
    <property type="entry name" value="DUS-like_FMN-bd"/>
</dbReference>
<name>A0A3S4UUH1_9ACTN</name>
<feature type="active site" description="Proton donor" evidence="12">
    <location>
        <position position="111"/>
    </location>
</feature>
<dbReference type="EMBL" id="LR134406">
    <property type="protein sequence ID" value="VEH70106.1"/>
    <property type="molecule type" value="Genomic_DNA"/>
</dbReference>
<feature type="binding site" evidence="13">
    <location>
        <begin position="26"/>
        <end position="28"/>
    </location>
    <ligand>
        <name>FMN</name>
        <dbReference type="ChEBI" id="CHEBI:58210"/>
    </ligand>
</feature>
<comment type="similarity">
    <text evidence="11">Belongs to the dus family.</text>
</comment>
<accession>A0A3S4UUH1</accession>
<feature type="binding site" evidence="13">
    <location>
        <begin position="238"/>
        <end position="239"/>
    </location>
    <ligand>
        <name>FMN</name>
        <dbReference type="ChEBI" id="CHEBI:58210"/>
    </ligand>
</feature>
<evidence type="ECO:0000256" key="9">
    <source>
        <dbReference type="ARBA" id="ARBA00048205"/>
    </source>
</evidence>
<evidence type="ECO:0000256" key="10">
    <source>
        <dbReference type="ARBA" id="ARBA00048802"/>
    </source>
</evidence>
<evidence type="ECO:0000256" key="1">
    <source>
        <dbReference type="ARBA" id="ARBA00002790"/>
    </source>
</evidence>
<proteinExistence type="inferred from homology"/>
<keyword evidence="16" id="KW-1185">Reference proteome</keyword>
<dbReference type="RefSeq" id="WP_014846486.1">
    <property type="nucleotide sequence ID" value="NZ_CAURRE010000003.1"/>
</dbReference>
<dbReference type="AlphaFoldDB" id="A0A3S4UUH1"/>
<comment type="catalytic activity">
    <reaction evidence="9">
        <text>a 5,6-dihydrouridine in tRNA + NADP(+) = a uridine in tRNA + NADPH + H(+)</text>
        <dbReference type="Rhea" id="RHEA:23624"/>
        <dbReference type="Rhea" id="RHEA-COMP:13339"/>
        <dbReference type="Rhea" id="RHEA-COMP:13887"/>
        <dbReference type="ChEBI" id="CHEBI:15378"/>
        <dbReference type="ChEBI" id="CHEBI:57783"/>
        <dbReference type="ChEBI" id="CHEBI:58349"/>
        <dbReference type="ChEBI" id="CHEBI:65315"/>
        <dbReference type="ChEBI" id="CHEBI:74443"/>
    </reaction>
</comment>
<dbReference type="InterPro" id="IPR013785">
    <property type="entry name" value="Aldolase_TIM"/>
</dbReference>
<dbReference type="NCBIfam" id="TIGR00737">
    <property type="entry name" value="nifR3_yhdG"/>
    <property type="match status" value="1"/>
</dbReference>
<dbReference type="GO" id="GO:0050660">
    <property type="term" value="F:flavin adenine dinucleotide binding"/>
    <property type="evidence" value="ECO:0007669"/>
    <property type="project" value="InterPro"/>
</dbReference>
<dbReference type="SUPFAM" id="SSF51395">
    <property type="entry name" value="FMN-linked oxidoreductases"/>
    <property type="match status" value="1"/>
</dbReference>
<evidence type="ECO:0000256" key="6">
    <source>
        <dbReference type="ARBA" id="ARBA00022857"/>
    </source>
</evidence>
<dbReference type="GO" id="GO:0000049">
    <property type="term" value="F:tRNA binding"/>
    <property type="evidence" value="ECO:0007669"/>
    <property type="project" value="UniProtKB-KW"/>
</dbReference>
<dbReference type="GeneID" id="64406864"/>
<dbReference type="OMA" id="RPWLFAD"/>
<dbReference type="Pfam" id="PF01207">
    <property type="entry name" value="Dus"/>
    <property type="match status" value="1"/>
</dbReference>
<keyword evidence="3 11" id="KW-0285">Flavoprotein</keyword>
<protein>
    <recommendedName>
        <fullName evidence="11">tRNA-dihydrouridine synthase</fullName>
        <ecNumber evidence="11">1.3.1.-</ecNumber>
    </recommendedName>
</protein>
<evidence type="ECO:0000256" key="12">
    <source>
        <dbReference type="PIRSR" id="PIRSR006621-1"/>
    </source>
</evidence>
<dbReference type="PIRSF" id="PIRSF006621">
    <property type="entry name" value="Dus"/>
    <property type="match status" value="1"/>
</dbReference>
<evidence type="ECO:0000256" key="11">
    <source>
        <dbReference type="PIRNR" id="PIRNR006621"/>
    </source>
</evidence>
<dbReference type="PANTHER" id="PTHR45846">
    <property type="entry name" value="TRNA-DIHYDROURIDINE(47) SYNTHASE [NAD(P)(+)]-LIKE"/>
    <property type="match status" value="1"/>
</dbReference>
<evidence type="ECO:0000313" key="15">
    <source>
        <dbReference type="EMBL" id="VEH70106.1"/>
    </source>
</evidence>
<comment type="cofactor">
    <cofactor evidence="11 13">
        <name>FMN</name>
        <dbReference type="ChEBI" id="CHEBI:58210"/>
    </cofactor>
</comment>
<evidence type="ECO:0000256" key="3">
    <source>
        <dbReference type="ARBA" id="ARBA00022630"/>
    </source>
</evidence>
<evidence type="ECO:0000256" key="13">
    <source>
        <dbReference type="PIRSR" id="PIRSR006621-2"/>
    </source>
</evidence>
<dbReference type="CDD" id="cd02801">
    <property type="entry name" value="DUS_like_FMN"/>
    <property type="match status" value="1"/>
</dbReference>
<gene>
    <name evidence="15" type="primary">dus</name>
    <name evidence="15" type="ORF">NCTC12967_01391</name>
</gene>
<evidence type="ECO:0000259" key="14">
    <source>
        <dbReference type="Pfam" id="PF01207"/>
    </source>
</evidence>
<feature type="binding site" evidence="13">
    <location>
        <position position="183"/>
    </location>
    <ligand>
        <name>FMN</name>
        <dbReference type="ChEBI" id="CHEBI:58210"/>
    </ligand>
</feature>
<evidence type="ECO:0000256" key="7">
    <source>
        <dbReference type="ARBA" id="ARBA00022884"/>
    </source>
</evidence>
<keyword evidence="13" id="KW-0547">Nucleotide-binding</keyword>
<keyword evidence="5 11" id="KW-0819">tRNA processing</keyword>
<evidence type="ECO:0000313" key="16">
    <source>
        <dbReference type="Proteomes" id="UP000273044"/>
    </source>
</evidence>
<evidence type="ECO:0000256" key="4">
    <source>
        <dbReference type="ARBA" id="ARBA00022643"/>
    </source>
</evidence>
<organism evidence="15 16">
    <name type="scientific">Arachnia propionica</name>
    <dbReference type="NCBI Taxonomy" id="1750"/>
    <lineage>
        <taxon>Bacteria</taxon>
        <taxon>Bacillati</taxon>
        <taxon>Actinomycetota</taxon>
        <taxon>Actinomycetes</taxon>
        <taxon>Propionibacteriales</taxon>
        <taxon>Propionibacteriaceae</taxon>
        <taxon>Arachnia</taxon>
    </lineage>
</organism>
<keyword evidence="6" id="KW-0521">NADP</keyword>
<dbReference type="PANTHER" id="PTHR45846:SF1">
    <property type="entry name" value="TRNA-DIHYDROURIDINE(47) SYNTHASE [NAD(P)(+)]-LIKE"/>
    <property type="match status" value="1"/>
</dbReference>
<feature type="domain" description="DUS-like FMN-binding" evidence="14">
    <location>
        <begin position="24"/>
        <end position="320"/>
    </location>
</feature>
<dbReference type="InterPro" id="IPR024036">
    <property type="entry name" value="tRNA-dHydroUridine_Synthase_C"/>
</dbReference>
<dbReference type="InterPro" id="IPR001269">
    <property type="entry name" value="DUS_fam"/>
</dbReference>
<dbReference type="GO" id="GO:0017150">
    <property type="term" value="F:tRNA dihydrouridine synthase activity"/>
    <property type="evidence" value="ECO:0007669"/>
    <property type="project" value="InterPro"/>
</dbReference>
<comment type="catalytic activity">
    <reaction evidence="10">
        <text>a 5,6-dihydrouridine in tRNA + NAD(+) = a uridine in tRNA + NADH + H(+)</text>
        <dbReference type="Rhea" id="RHEA:54452"/>
        <dbReference type="Rhea" id="RHEA-COMP:13339"/>
        <dbReference type="Rhea" id="RHEA-COMP:13887"/>
        <dbReference type="ChEBI" id="CHEBI:15378"/>
        <dbReference type="ChEBI" id="CHEBI:57540"/>
        <dbReference type="ChEBI" id="CHEBI:57945"/>
        <dbReference type="ChEBI" id="CHEBI:65315"/>
        <dbReference type="ChEBI" id="CHEBI:74443"/>
    </reaction>
</comment>
<reference evidence="15 16" key="1">
    <citation type="submission" date="2018-12" db="EMBL/GenBank/DDBJ databases">
        <authorList>
            <consortium name="Pathogen Informatics"/>
        </authorList>
    </citation>
    <scope>NUCLEOTIDE SEQUENCE [LARGE SCALE GENOMIC DNA]</scope>
    <source>
        <strain evidence="15 16">NCTC12967</strain>
    </source>
</reference>
<keyword evidence="4 11" id="KW-0288">FMN</keyword>
<dbReference type="Gene3D" id="1.10.1200.80">
    <property type="entry name" value="Putative flavin oxidoreducatase, domain 2"/>
    <property type="match status" value="1"/>
</dbReference>
<keyword evidence="2" id="KW-0820">tRNA-binding</keyword>
<dbReference type="EC" id="1.3.1.-" evidence="11"/>
<evidence type="ECO:0000256" key="2">
    <source>
        <dbReference type="ARBA" id="ARBA00022555"/>
    </source>
</evidence>
<sequence length="380" mass="41017">MAEPLRLHAPSRRDAVVVALPVVLAPMAGITNAAYRALCLEQGAGLYVCEMMTSRGIVAGDHKTHSMLAFDPSETIRSVQLYGVDPKIVARAARILITEHGVHHIDLNFGCPVPKVTRKGGGGVLPYKRDRLRAIIRAAVRAADEFGVPVTVKTRIGIDEAHETFLDAGSIAEEEGAAAIALHARTVQQAYSGRADWSRIAELKRSVGIPVLGNGDLWEAEDALRMMTETGCDGVVIGRGCLGRPWLFGDLAAAFAGEPRRARPTLGEVGAMIIRHAELLTVLRGERGVVDLRKHMAWYFKGYPVGELRRRFAMVTSLDELRTLVGLLDADQPFPVRELGTPRGRQGGPRGKVVLPHGWYADTSGCQLDLSDAEDGVSGG</sequence>
<evidence type="ECO:0000256" key="5">
    <source>
        <dbReference type="ARBA" id="ARBA00022694"/>
    </source>
</evidence>
<comment type="function">
    <text evidence="1 11">Catalyzes the synthesis of 5,6-dihydrouridine (D), a modified base found in the D-loop of most tRNAs, via the reduction of the C5-C6 double bond in target uridines.</text>
</comment>